<accession>A0A397VMA9</accession>
<gene>
    <name evidence="2" type="ORF">C2G38_2032526</name>
</gene>
<dbReference type="Proteomes" id="UP000266673">
    <property type="component" value="Unassembled WGS sequence"/>
</dbReference>
<evidence type="ECO:0000313" key="2">
    <source>
        <dbReference type="EMBL" id="RIB23655.1"/>
    </source>
</evidence>
<dbReference type="EMBL" id="QKWP01000249">
    <property type="protein sequence ID" value="RIB23655.1"/>
    <property type="molecule type" value="Genomic_DNA"/>
</dbReference>
<feature type="compositionally biased region" description="Basic and acidic residues" evidence="1">
    <location>
        <begin position="202"/>
        <end position="214"/>
    </location>
</feature>
<protein>
    <submittedName>
        <fullName evidence="2">Uncharacterized protein</fullName>
    </submittedName>
</protein>
<feature type="compositionally biased region" description="Polar residues" evidence="1">
    <location>
        <begin position="215"/>
        <end position="228"/>
    </location>
</feature>
<proteinExistence type="predicted"/>
<sequence length="228" mass="25927">MGFTLGLAEFYRFLIILQKGIAYNPFFVYKLIHESGPEHAKTAYNNEPEDVRNGLGVEQNMSKPQNEIADITFEERLQLLYYALGTQTSAETYHSITFENLGLSVEQNLSNPQNEMTTPNFEATIEDRIHYAPGGQPAAEIYHLMIFSSDNQSPVVQGEFHNYQPMFEPRLGARYVQVGVHPNHSPVFGPRLGYQHVQDGVHQPESEPRLDQSRLTDYNGNHQDSQNP</sequence>
<comment type="caution">
    <text evidence="2">The sequence shown here is derived from an EMBL/GenBank/DDBJ whole genome shotgun (WGS) entry which is preliminary data.</text>
</comment>
<feature type="region of interest" description="Disordered" evidence="1">
    <location>
        <begin position="198"/>
        <end position="228"/>
    </location>
</feature>
<dbReference type="AlphaFoldDB" id="A0A397VMA9"/>
<name>A0A397VMA9_9GLOM</name>
<evidence type="ECO:0000256" key="1">
    <source>
        <dbReference type="SAM" id="MobiDB-lite"/>
    </source>
</evidence>
<evidence type="ECO:0000313" key="3">
    <source>
        <dbReference type="Proteomes" id="UP000266673"/>
    </source>
</evidence>
<organism evidence="2 3">
    <name type="scientific">Gigaspora rosea</name>
    <dbReference type="NCBI Taxonomy" id="44941"/>
    <lineage>
        <taxon>Eukaryota</taxon>
        <taxon>Fungi</taxon>
        <taxon>Fungi incertae sedis</taxon>
        <taxon>Mucoromycota</taxon>
        <taxon>Glomeromycotina</taxon>
        <taxon>Glomeromycetes</taxon>
        <taxon>Diversisporales</taxon>
        <taxon>Gigasporaceae</taxon>
        <taxon>Gigaspora</taxon>
    </lineage>
</organism>
<keyword evidence="3" id="KW-1185">Reference proteome</keyword>
<reference evidence="2 3" key="1">
    <citation type="submission" date="2018-06" db="EMBL/GenBank/DDBJ databases">
        <title>Comparative genomics reveals the genomic features of Rhizophagus irregularis, R. cerebriforme, R. diaphanum and Gigaspora rosea, and their symbiotic lifestyle signature.</title>
        <authorList>
            <person name="Morin E."/>
            <person name="San Clemente H."/>
            <person name="Chen E.C.H."/>
            <person name="De La Providencia I."/>
            <person name="Hainaut M."/>
            <person name="Kuo A."/>
            <person name="Kohler A."/>
            <person name="Murat C."/>
            <person name="Tang N."/>
            <person name="Roy S."/>
            <person name="Loubradou J."/>
            <person name="Henrissat B."/>
            <person name="Grigoriev I.V."/>
            <person name="Corradi N."/>
            <person name="Roux C."/>
            <person name="Martin F.M."/>
        </authorList>
    </citation>
    <scope>NUCLEOTIDE SEQUENCE [LARGE SCALE GENOMIC DNA]</scope>
    <source>
        <strain evidence="2 3">DAOM 194757</strain>
    </source>
</reference>